<dbReference type="Gene3D" id="2.60.120.10">
    <property type="entry name" value="Jelly Rolls"/>
    <property type="match status" value="1"/>
</dbReference>
<dbReference type="Gene3D" id="1.10.287.130">
    <property type="match status" value="1"/>
</dbReference>
<evidence type="ECO:0000256" key="3">
    <source>
        <dbReference type="ARBA" id="ARBA00022777"/>
    </source>
</evidence>
<dbReference type="PROSITE" id="PS50042">
    <property type="entry name" value="CNMP_BINDING_3"/>
    <property type="match status" value="1"/>
</dbReference>
<dbReference type="InterPro" id="IPR005467">
    <property type="entry name" value="His_kinase_dom"/>
</dbReference>
<dbReference type="SMART" id="SM00100">
    <property type="entry name" value="cNMP"/>
    <property type="match status" value="1"/>
</dbReference>
<dbReference type="Pfam" id="PF00027">
    <property type="entry name" value="cNMP_binding"/>
    <property type="match status" value="1"/>
</dbReference>
<name>A0ABV9CBY3_9ACTN</name>
<evidence type="ECO:0000256" key="4">
    <source>
        <dbReference type="ARBA" id="ARBA00023012"/>
    </source>
</evidence>
<evidence type="ECO:0000259" key="5">
    <source>
        <dbReference type="PROSITE" id="PS50042"/>
    </source>
</evidence>
<dbReference type="Pfam" id="PF02518">
    <property type="entry name" value="HATPase_c"/>
    <property type="match status" value="1"/>
</dbReference>
<keyword evidence="8" id="KW-1185">Reference proteome</keyword>
<sequence length="510" mass="54897">MGAPDLLPDELRAHPLFDGLTEEQYEWLAETGRSRELADGEVVFAEGAPARFFVVLLDGELLISKVVDDRDEVLARHSTRDGAEERAMLAHTFTGELCVLAGDAYLATATSVGRSRVALYDRTTFLQMLVRAPRVSEMVVPVLALRAQDMIVSGGRRSTLASLGTLAAGIAHELNNPASAVIRAIGELDGAVEELEAAAETWGETASKAEREALGVARRDWMTRARGSGPGDALAMSLLEEELQDWLEDHGLDDGSSLSPLLAERGLDTSWLDTFAGLFDAARLPAALRYLSESLRIRSCVVDVRDAGTRVSAIVKNTKEYTNLDRAPESDVDVREGLESTLAMLRPKLAGITVVRDYARPLPRVPGYPTELNQVWTNLVDNAAGALGGRGELRVSVRGEGGCILVEVADNGPGIDPDVLPRVFEPFFTTKDIGAGTGLGLHLSHRIVTRRHRGSITVRSRPGDTRFQVRLPGRAASGAPLDGDAACRAVLDDHDVPEAVLNDHSVPQAV</sequence>
<accession>A0ABV9CBY3</accession>
<dbReference type="EMBL" id="JBHSFP010000002">
    <property type="protein sequence ID" value="MFC4530142.1"/>
    <property type="molecule type" value="Genomic_DNA"/>
</dbReference>
<dbReference type="Proteomes" id="UP001596004">
    <property type="component" value="Unassembled WGS sequence"/>
</dbReference>
<dbReference type="PANTHER" id="PTHR43065">
    <property type="entry name" value="SENSOR HISTIDINE KINASE"/>
    <property type="match status" value="1"/>
</dbReference>
<evidence type="ECO:0000256" key="2">
    <source>
        <dbReference type="ARBA" id="ARBA00012438"/>
    </source>
</evidence>
<dbReference type="GO" id="GO:0016301">
    <property type="term" value="F:kinase activity"/>
    <property type="evidence" value="ECO:0007669"/>
    <property type="project" value="UniProtKB-KW"/>
</dbReference>
<evidence type="ECO:0000259" key="6">
    <source>
        <dbReference type="PROSITE" id="PS50109"/>
    </source>
</evidence>
<feature type="domain" description="Cyclic nucleotide-binding" evidence="5">
    <location>
        <begin position="16"/>
        <end position="129"/>
    </location>
</feature>
<feature type="domain" description="Histidine kinase" evidence="6">
    <location>
        <begin position="310"/>
        <end position="475"/>
    </location>
</feature>
<dbReference type="InterPro" id="IPR004358">
    <property type="entry name" value="Sig_transdc_His_kin-like_C"/>
</dbReference>
<evidence type="ECO:0000313" key="8">
    <source>
        <dbReference type="Proteomes" id="UP001596004"/>
    </source>
</evidence>
<comment type="catalytic activity">
    <reaction evidence="1">
        <text>ATP + protein L-histidine = ADP + protein N-phospho-L-histidine.</text>
        <dbReference type="EC" id="2.7.13.3"/>
    </reaction>
</comment>
<dbReference type="InterPro" id="IPR000595">
    <property type="entry name" value="cNMP-bd_dom"/>
</dbReference>
<dbReference type="CDD" id="cd00038">
    <property type="entry name" value="CAP_ED"/>
    <property type="match status" value="1"/>
</dbReference>
<keyword evidence="4" id="KW-0902">Two-component regulatory system</keyword>
<dbReference type="InterPro" id="IPR003594">
    <property type="entry name" value="HATPase_dom"/>
</dbReference>
<keyword evidence="3 7" id="KW-0418">Kinase</keyword>
<dbReference type="PRINTS" id="PR00344">
    <property type="entry name" value="BCTRLSENSOR"/>
</dbReference>
<dbReference type="EC" id="2.7.13.3" evidence="2"/>
<dbReference type="InterPro" id="IPR014710">
    <property type="entry name" value="RmlC-like_jellyroll"/>
</dbReference>
<dbReference type="PANTHER" id="PTHR43065:SF48">
    <property type="entry name" value="HISTIDINE KINASE"/>
    <property type="match status" value="1"/>
</dbReference>
<keyword evidence="3 7" id="KW-0808">Transferase</keyword>
<dbReference type="InterPro" id="IPR036890">
    <property type="entry name" value="HATPase_C_sf"/>
</dbReference>
<dbReference type="SUPFAM" id="SSF55874">
    <property type="entry name" value="ATPase domain of HSP90 chaperone/DNA topoisomerase II/histidine kinase"/>
    <property type="match status" value="1"/>
</dbReference>
<dbReference type="Gene3D" id="3.30.565.10">
    <property type="entry name" value="Histidine kinase-like ATPase, C-terminal domain"/>
    <property type="match status" value="1"/>
</dbReference>
<dbReference type="InterPro" id="IPR018490">
    <property type="entry name" value="cNMP-bd_dom_sf"/>
</dbReference>
<protein>
    <recommendedName>
        <fullName evidence="2">histidine kinase</fullName>
        <ecNumber evidence="2">2.7.13.3</ecNumber>
    </recommendedName>
</protein>
<dbReference type="SUPFAM" id="SSF51206">
    <property type="entry name" value="cAMP-binding domain-like"/>
    <property type="match status" value="1"/>
</dbReference>
<comment type="caution">
    <text evidence="7">The sequence shown here is derived from an EMBL/GenBank/DDBJ whole genome shotgun (WGS) entry which is preliminary data.</text>
</comment>
<dbReference type="RefSeq" id="WP_380837591.1">
    <property type="nucleotide sequence ID" value="NZ_JBHSFP010000002.1"/>
</dbReference>
<proteinExistence type="predicted"/>
<organism evidence="7 8">
    <name type="scientific">Sphaerisporangium dianthi</name>
    <dbReference type="NCBI Taxonomy" id="1436120"/>
    <lineage>
        <taxon>Bacteria</taxon>
        <taxon>Bacillati</taxon>
        <taxon>Actinomycetota</taxon>
        <taxon>Actinomycetes</taxon>
        <taxon>Streptosporangiales</taxon>
        <taxon>Streptosporangiaceae</taxon>
        <taxon>Sphaerisporangium</taxon>
    </lineage>
</organism>
<evidence type="ECO:0000313" key="7">
    <source>
        <dbReference type="EMBL" id="MFC4530142.1"/>
    </source>
</evidence>
<gene>
    <name evidence="7" type="ORF">ACFO60_05145</name>
</gene>
<evidence type="ECO:0000256" key="1">
    <source>
        <dbReference type="ARBA" id="ARBA00000085"/>
    </source>
</evidence>
<dbReference type="SMART" id="SM00387">
    <property type="entry name" value="HATPase_c"/>
    <property type="match status" value="1"/>
</dbReference>
<dbReference type="PROSITE" id="PS50109">
    <property type="entry name" value="HIS_KIN"/>
    <property type="match status" value="1"/>
</dbReference>
<reference evidence="8" key="1">
    <citation type="journal article" date="2019" name="Int. J. Syst. Evol. Microbiol.">
        <title>The Global Catalogue of Microorganisms (GCM) 10K type strain sequencing project: providing services to taxonomists for standard genome sequencing and annotation.</title>
        <authorList>
            <consortium name="The Broad Institute Genomics Platform"/>
            <consortium name="The Broad Institute Genome Sequencing Center for Infectious Disease"/>
            <person name="Wu L."/>
            <person name="Ma J."/>
        </authorList>
    </citation>
    <scope>NUCLEOTIDE SEQUENCE [LARGE SCALE GENOMIC DNA]</scope>
    <source>
        <strain evidence="8">CGMCC 4.7132</strain>
    </source>
</reference>